<reference evidence="3" key="3">
    <citation type="submission" date="2025-09" db="UniProtKB">
        <authorList>
            <consortium name="Ensembl"/>
        </authorList>
    </citation>
    <scope>IDENTIFICATION</scope>
</reference>
<dbReference type="EMBL" id="AQIB01000063">
    <property type="status" value="NOT_ANNOTATED_CDS"/>
    <property type="molecule type" value="Genomic_DNA"/>
</dbReference>
<evidence type="ECO:0000313" key="3">
    <source>
        <dbReference type="Ensembl" id="ENSCSAP00000002221.1"/>
    </source>
</evidence>
<dbReference type="Proteomes" id="UP000029965">
    <property type="component" value="Chromosome 10"/>
</dbReference>
<feature type="region of interest" description="Disordered" evidence="2">
    <location>
        <begin position="243"/>
        <end position="265"/>
    </location>
</feature>
<reference evidence="3" key="2">
    <citation type="submission" date="2025-08" db="UniProtKB">
        <authorList>
            <consortium name="Ensembl"/>
        </authorList>
    </citation>
    <scope>IDENTIFICATION</scope>
</reference>
<dbReference type="Ensembl" id="ENSCSAT00000003955.1">
    <property type="protein sequence ID" value="ENSCSAP00000002221.1"/>
    <property type="gene ID" value="ENSCSAG00000005915.1"/>
</dbReference>
<evidence type="ECO:0000313" key="4">
    <source>
        <dbReference type="Proteomes" id="UP000029965"/>
    </source>
</evidence>
<keyword evidence="1" id="KW-0175">Coiled coil</keyword>
<feature type="region of interest" description="Disordered" evidence="2">
    <location>
        <begin position="1"/>
        <end position="45"/>
    </location>
</feature>
<sequence>MDLHPTWEPVTQVHGASHGLPVTREKRGSPSSHPACPTGRRRVEGALSSARAARALQKEALRRLEMEHLASVRAAGQEKRRLQEQLDTLHQALDESRRHNQGLAKKGKLLEEQLTNLEHRCQEAEGSLEPLRQTEQETLKREEDVVRLGAEKEQLDQSLNSLHKEVDGVRRQNHQLQAQMEEMEQAHTQQLRDLAAQHQRDLATEAECLHRARSQATQALESQEWTHQQRVKMLEEQVAGLKEQLDQEVQRRQQAHIDQAFQTGP</sequence>
<dbReference type="AlphaFoldDB" id="A0A0D9R0T2"/>
<dbReference type="eggNOG" id="ENOG502QQV3">
    <property type="taxonomic scope" value="Eukaryota"/>
</dbReference>
<evidence type="ECO:0000256" key="1">
    <source>
        <dbReference type="SAM" id="Coils"/>
    </source>
</evidence>
<keyword evidence="4" id="KW-1185">Reference proteome</keyword>
<accession>A0A0D9R0T2</accession>
<reference evidence="3 4" key="1">
    <citation type="submission" date="2014-03" db="EMBL/GenBank/DDBJ databases">
        <authorList>
            <person name="Warren W."/>
            <person name="Wilson R.K."/>
        </authorList>
    </citation>
    <scope>NUCLEOTIDE SEQUENCE</scope>
</reference>
<feature type="coiled-coil region" evidence="1">
    <location>
        <begin position="47"/>
        <end position="193"/>
    </location>
</feature>
<dbReference type="STRING" id="60711.ENSCSAP00000002221"/>
<name>A0A0D9R0T2_CHLSB</name>
<protein>
    <submittedName>
        <fullName evidence="3">Uncharacterized protein</fullName>
    </submittedName>
</protein>
<dbReference type="Bgee" id="ENSCSAG00000005915">
    <property type="expression patterns" value="Expressed in liver and 1 other cell type or tissue"/>
</dbReference>
<proteinExistence type="predicted"/>
<evidence type="ECO:0000256" key="2">
    <source>
        <dbReference type="SAM" id="MobiDB-lite"/>
    </source>
</evidence>
<organism evidence="3 4">
    <name type="scientific">Chlorocebus sabaeus</name>
    <name type="common">Green monkey</name>
    <name type="synonym">Simia sabaea</name>
    <dbReference type="NCBI Taxonomy" id="60711"/>
    <lineage>
        <taxon>Eukaryota</taxon>
        <taxon>Metazoa</taxon>
        <taxon>Chordata</taxon>
        <taxon>Craniata</taxon>
        <taxon>Vertebrata</taxon>
        <taxon>Euteleostomi</taxon>
        <taxon>Mammalia</taxon>
        <taxon>Eutheria</taxon>
        <taxon>Euarchontoglires</taxon>
        <taxon>Primates</taxon>
        <taxon>Haplorrhini</taxon>
        <taxon>Catarrhini</taxon>
        <taxon>Cercopithecidae</taxon>
        <taxon>Cercopithecinae</taxon>
        <taxon>Chlorocebus</taxon>
    </lineage>
</organism>